<gene>
    <name evidence="1" type="ORF">BV22DRAFT_458153</name>
</gene>
<dbReference type="EMBL" id="MU266408">
    <property type="protein sequence ID" value="KAH7925141.1"/>
    <property type="molecule type" value="Genomic_DNA"/>
</dbReference>
<name>A0ACB8BIU2_9AGAM</name>
<comment type="caution">
    <text evidence="1">The sequence shown here is derived from an EMBL/GenBank/DDBJ whole genome shotgun (WGS) entry which is preliminary data.</text>
</comment>
<reference evidence="1" key="1">
    <citation type="journal article" date="2021" name="New Phytol.">
        <title>Evolutionary innovations through gain and loss of genes in the ectomycorrhizal Boletales.</title>
        <authorList>
            <person name="Wu G."/>
            <person name="Miyauchi S."/>
            <person name="Morin E."/>
            <person name="Kuo A."/>
            <person name="Drula E."/>
            <person name="Varga T."/>
            <person name="Kohler A."/>
            <person name="Feng B."/>
            <person name="Cao Y."/>
            <person name="Lipzen A."/>
            <person name="Daum C."/>
            <person name="Hundley H."/>
            <person name="Pangilinan J."/>
            <person name="Johnson J."/>
            <person name="Barry K."/>
            <person name="LaButti K."/>
            <person name="Ng V."/>
            <person name="Ahrendt S."/>
            <person name="Min B."/>
            <person name="Choi I.G."/>
            <person name="Park H."/>
            <person name="Plett J.M."/>
            <person name="Magnuson J."/>
            <person name="Spatafora J.W."/>
            <person name="Nagy L.G."/>
            <person name="Henrissat B."/>
            <person name="Grigoriev I.V."/>
            <person name="Yang Z.L."/>
            <person name="Xu J."/>
            <person name="Martin F.M."/>
        </authorList>
    </citation>
    <scope>NUCLEOTIDE SEQUENCE</scope>
    <source>
        <strain evidence="1">KUC20120723A-06</strain>
    </source>
</reference>
<keyword evidence="2" id="KW-1185">Reference proteome</keyword>
<sequence>MPLRLIKEEWTPRSVTSIFSPPSSDQLKNARADTERCGLGWRFSFSKAGDDQPGKRHLYIRPYCDISMYRRATVTAIATFQPSTTYDNPSLEAVTLGGFTLHAFDPLSLKTVKSRRLPGTWTRAQLCGQEFISFTVTFDAQPPVENLLTLLRRMTLADPLAQEVTPVTTDGSDRPAVRVALARSLNTGEAFDIKFIAFSWRKDERSLGGPRPVYANSTVLMAISSDLDFRE</sequence>
<protein>
    <submittedName>
        <fullName evidence="1">Uncharacterized protein</fullName>
    </submittedName>
</protein>
<evidence type="ECO:0000313" key="1">
    <source>
        <dbReference type="EMBL" id="KAH7925141.1"/>
    </source>
</evidence>
<dbReference type="Proteomes" id="UP000790709">
    <property type="component" value="Unassembled WGS sequence"/>
</dbReference>
<proteinExistence type="predicted"/>
<evidence type="ECO:0000313" key="2">
    <source>
        <dbReference type="Proteomes" id="UP000790709"/>
    </source>
</evidence>
<organism evidence="1 2">
    <name type="scientific">Leucogyrophana mollusca</name>
    <dbReference type="NCBI Taxonomy" id="85980"/>
    <lineage>
        <taxon>Eukaryota</taxon>
        <taxon>Fungi</taxon>
        <taxon>Dikarya</taxon>
        <taxon>Basidiomycota</taxon>
        <taxon>Agaricomycotina</taxon>
        <taxon>Agaricomycetes</taxon>
        <taxon>Agaricomycetidae</taxon>
        <taxon>Boletales</taxon>
        <taxon>Boletales incertae sedis</taxon>
        <taxon>Leucogyrophana</taxon>
    </lineage>
</organism>
<accession>A0ACB8BIU2</accession>